<dbReference type="GO" id="GO:0030267">
    <property type="term" value="F:glyoxylate reductase (NADPH) activity"/>
    <property type="evidence" value="ECO:0007669"/>
    <property type="project" value="TreeGrafter"/>
</dbReference>
<dbReference type="GO" id="GO:0051287">
    <property type="term" value="F:NAD binding"/>
    <property type="evidence" value="ECO:0007669"/>
    <property type="project" value="InterPro"/>
</dbReference>
<dbReference type="InterPro" id="IPR006140">
    <property type="entry name" value="D-isomer_DH_NAD-bd"/>
</dbReference>
<accession>A0A2T2XC69</accession>
<dbReference type="Gene3D" id="3.40.50.720">
    <property type="entry name" value="NAD(P)-binding Rossmann-like Domain"/>
    <property type="match status" value="2"/>
</dbReference>
<dbReference type="PANTHER" id="PTHR10996">
    <property type="entry name" value="2-HYDROXYACID DEHYDROGENASE-RELATED"/>
    <property type="match status" value="1"/>
</dbReference>
<dbReference type="GO" id="GO:0016618">
    <property type="term" value="F:hydroxypyruvate reductase [NAD(P)H] activity"/>
    <property type="evidence" value="ECO:0007669"/>
    <property type="project" value="TreeGrafter"/>
</dbReference>
<evidence type="ECO:0000313" key="5">
    <source>
        <dbReference type="Proteomes" id="UP000242972"/>
    </source>
</evidence>
<dbReference type="InterPro" id="IPR036291">
    <property type="entry name" value="NAD(P)-bd_dom_sf"/>
</dbReference>
<keyword evidence="2" id="KW-0520">NAD</keyword>
<dbReference type="PANTHER" id="PTHR10996:SF178">
    <property type="entry name" value="2-HYDROXYACID DEHYDROGENASE YGL185C-RELATED"/>
    <property type="match status" value="1"/>
</dbReference>
<dbReference type="CDD" id="cd05300">
    <property type="entry name" value="2-Hacid_dh_1"/>
    <property type="match status" value="1"/>
</dbReference>
<evidence type="ECO:0000313" key="4">
    <source>
        <dbReference type="EMBL" id="PSR32113.1"/>
    </source>
</evidence>
<proteinExistence type="predicted"/>
<organism evidence="4 5">
    <name type="scientific">Sulfobacillus benefaciens</name>
    <dbReference type="NCBI Taxonomy" id="453960"/>
    <lineage>
        <taxon>Bacteria</taxon>
        <taxon>Bacillati</taxon>
        <taxon>Bacillota</taxon>
        <taxon>Clostridia</taxon>
        <taxon>Eubacteriales</taxon>
        <taxon>Clostridiales Family XVII. Incertae Sedis</taxon>
        <taxon>Sulfobacillus</taxon>
    </lineage>
</organism>
<evidence type="ECO:0000256" key="1">
    <source>
        <dbReference type="ARBA" id="ARBA00023002"/>
    </source>
</evidence>
<feature type="domain" description="D-isomer specific 2-hydroxyacid dehydrogenase NAD-binding" evidence="3">
    <location>
        <begin position="127"/>
        <end position="274"/>
    </location>
</feature>
<dbReference type="SUPFAM" id="SSF51735">
    <property type="entry name" value="NAD(P)-binding Rossmann-fold domains"/>
    <property type="match status" value="1"/>
</dbReference>
<evidence type="ECO:0000259" key="3">
    <source>
        <dbReference type="Pfam" id="PF02826"/>
    </source>
</evidence>
<dbReference type="Proteomes" id="UP000242972">
    <property type="component" value="Unassembled WGS sequence"/>
</dbReference>
<dbReference type="InterPro" id="IPR050223">
    <property type="entry name" value="D-isomer_2-hydroxyacid_DH"/>
</dbReference>
<dbReference type="EMBL" id="PXYW01000051">
    <property type="protein sequence ID" value="PSR32113.1"/>
    <property type="molecule type" value="Genomic_DNA"/>
</dbReference>
<reference evidence="4 5" key="1">
    <citation type="journal article" date="2014" name="BMC Genomics">
        <title>Comparison of environmental and isolate Sulfobacillus genomes reveals diverse carbon, sulfur, nitrogen, and hydrogen metabolisms.</title>
        <authorList>
            <person name="Justice N.B."/>
            <person name="Norman A."/>
            <person name="Brown C.T."/>
            <person name="Singh A."/>
            <person name="Thomas B.C."/>
            <person name="Banfield J.F."/>
        </authorList>
    </citation>
    <scope>NUCLEOTIDE SEQUENCE [LARGE SCALE GENOMIC DNA]</scope>
    <source>
        <strain evidence="4">AMDSBA4</strain>
    </source>
</reference>
<evidence type="ECO:0000256" key="2">
    <source>
        <dbReference type="ARBA" id="ARBA00023027"/>
    </source>
</evidence>
<sequence>MEEHSMELLAIIGPITTAWKDKIEHCRPDLEVVVYPSTKEFVKNPNPGVTILAAGGGLPTAKLIPLLPRLRWIQTWSAGIDGLIESVPDHITVTTMKGLGEKAVAEHAIALLLSLTRIRPNSPTQERSRQIPLETLDGKTHLIIGYGHIGQRIGVLSQAFGMKVMGVRNHPEPNQFHLSDLPQLLPLADVITLAAPLTPSTYHIIDAKSLSKVSSHTILINIARAELVDQQALWEALVTHRLGGAGLDVTTPEPLPEGHPLLGLDSVVVTPHVAGNFPNYFDRALALLMKNLINDFQGHALENTVHLSDGY</sequence>
<dbReference type="GO" id="GO:0005829">
    <property type="term" value="C:cytosol"/>
    <property type="evidence" value="ECO:0007669"/>
    <property type="project" value="TreeGrafter"/>
</dbReference>
<gene>
    <name evidence="4" type="ORF">C7B46_15605</name>
</gene>
<dbReference type="Pfam" id="PF02826">
    <property type="entry name" value="2-Hacid_dh_C"/>
    <property type="match status" value="1"/>
</dbReference>
<comment type="caution">
    <text evidence="4">The sequence shown here is derived from an EMBL/GenBank/DDBJ whole genome shotgun (WGS) entry which is preliminary data.</text>
</comment>
<dbReference type="SUPFAM" id="SSF52283">
    <property type="entry name" value="Formate/glycerate dehydrogenase catalytic domain-like"/>
    <property type="match status" value="1"/>
</dbReference>
<protein>
    <submittedName>
        <fullName evidence="4">Dehydrogenase</fullName>
    </submittedName>
</protein>
<keyword evidence="1" id="KW-0560">Oxidoreductase</keyword>
<name>A0A2T2XC69_9FIRM</name>
<dbReference type="AlphaFoldDB" id="A0A2T2XC69"/>